<proteinExistence type="predicted"/>
<reference evidence="2" key="1">
    <citation type="submission" date="2022-08" db="UniProtKB">
        <authorList>
            <consortium name="EnsemblMetazoa"/>
        </authorList>
    </citation>
    <scope>IDENTIFICATION</scope>
    <source>
        <strain evidence="2">05x7-T-G4-1.051#20</strain>
    </source>
</reference>
<feature type="compositionally biased region" description="Polar residues" evidence="1">
    <location>
        <begin position="86"/>
        <end position="104"/>
    </location>
</feature>
<evidence type="ECO:0008006" key="4">
    <source>
        <dbReference type="Google" id="ProtNLM"/>
    </source>
</evidence>
<dbReference type="Proteomes" id="UP000005408">
    <property type="component" value="Unassembled WGS sequence"/>
</dbReference>
<name>A0A8W8P032_MAGGI</name>
<evidence type="ECO:0000313" key="3">
    <source>
        <dbReference type="Proteomes" id="UP000005408"/>
    </source>
</evidence>
<accession>A0A8W8P032</accession>
<dbReference type="AlphaFoldDB" id="A0A8W8P032"/>
<protein>
    <recommendedName>
        <fullName evidence="4">C3H1-type domain-containing protein</fullName>
    </recommendedName>
</protein>
<evidence type="ECO:0000256" key="1">
    <source>
        <dbReference type="SAM" id="MobiDB-lite"/>
    </source>
</evidence>
<dbReference type="EnsemblMetazoa" id="G8672.1">
    <property type="protein sequence ID" value="G8672.1:cds"/>
    <property type="gene ID" value="G8672"/>
</dbReference>
<keyword evidence="3" id="KW-1185">Reference proteome</keyword>
<sequence length="294" mass="34090">MKIRKTTGLLFLQIMTIMYVQMRYALKMYIKRRLNISLIITCTLQMSMMRRNKTPNLGRVRPKSYAKSDARKPKSTKKQPPELESSETVSLPATDSHSSIQFNTDSEKHEDCPSNPQLPIRKEFYEIVTELMENSVVTEICEGDYFSFENFIPDNKIHVIEDNNEDPLMGQDEENQASDSGEIFPKDTPIYPGHFMSVHHSMTEESVSPHTPWGQINTELWLLFVSNDMSQLNSDQPQNPYTPPIKYQHRPNTLSNNYHCNLYNSGEQCRFYPNCRFKHSCKYCDGTHAPINCD</sequence>
<organism evidence="2 3">
    <name type="scientific">Magallana gigas</name>
    <name type="common">Pacific oyster</name>
    <name type="synonym">Crassostrea gigas</name>
    <dbReference type="NCBI Taxonomy" id="29159"/>
    <lineage>
        <taxon>Eukaryota</taxon>
        <taxon>Metazoa</taxon>
        <taxon>Spiralia</taxon>
        <taxon>Lophotrochozoa</taxon>
        <taxon>Mollusca</taxon>
        <taxon>Bivalvia</taxon>
        <taxon>Autobranchia</taxon>
        <taxon>Pteriomorphia</taxon>
        <taxon>Ostreida</taxon>
        <taxon>Ostreoidea</taxon>
        <taxon>Ostreidae</taxon>
        <taxon>Magallana</taxon>
    </lineage>
</organism>
<feature type="region of interest" description="Disordered" evidence="1">
    <location>
        <begin position="51"/>
        <end position="117"/>
    </location>
</feature>
<evidence type="ECO:0000313" key="2">
    <source>
        <dbReference type="EnsemblMetazoa" id="G8672.1:cds"/>
    </source>
</evidence>